<gene>
    <name evidence="1" type="ORF">FP507_05090</name>
</gene>
<proteinExistence type="predicted"/>
<name>A0A5M8IE38_CHLPH</name>
<dbReference type="AlphaFoldDB" id="A0A5M8IE38"/>
<evidence type="ECO:0000313" key="2">
    <source>
        <dbReference type="Proteomes" id="UP000327458"/>
    </source>
</evidence>
<sequence>MKKADFMKETRQQVDTINRHAGRRILAITGKTEQWDRSNGSVIRVDTNHVSTLSINWRSSFLAIGCDGKQSGINSYLAAHYPEHINNGQNIRYRIDYACLQDVLEYYANIPV</sequence>
<dbReference type="Proteomes" id="UP000327458">
    <property type="component" value="Unassembled WGS sequence"/>
</dbReference>
<dbReference type="RefSeq" id="WP_151419386.1">
    <property type="nucleotide sequence ID" value="NZ_VMRG01000001.1"/>
</dbReference>
<comment type="caution">
    <text evidence="1">The sequence shown here is derived from an EMBL/GenBank/DDBJ whole genome shotgun (WGS) entry which is preliminary data.</text>
</comment>
<protein>
    <submittedName>
        <fullName evidence="1">Uncharacterized protein</fullName>
    </submittedName>
</protein>
<accession>A0A5M8IE38</accession>
<dbReference type="EMBL" id="VMRG01000001">
    <property type="protein sequence ID" value="KAA6232524.1"/>
    <property type="molecule type" value="Genomic_DNA"/>
</dbReference>
<organism evidence="1 2">
    <name type="scientific">Chlorobium phaeovibrioides</name>
    <dbReference type="NCBI Taxonomy" id="1094"/>
    <lineage>
        <taxon>Bacteria</taxon>
        <taxon>Pseudomonadati</taxon>
        <taxon>Chlorobiota</taxon>
        <taxon>Chlorobiia</taxon>
        <taxon>Chlorobiales</taxon>
        <taxon>Chlorobiaceae</taxon>
        <taxon>Chlorobium/Pelodictyon group</taxon>
        <taxon>Chlorobium</taxon>
    </lineage>
</organism>
<evidence type="ECO:0000313" key="1">
    <source>
        <dbReference type="EMBL" id="KAA6232524.1"/>
    </source>
</evidence>
<reference evidence="1 2" key="1">
    <citation type="submission" date="2019-07" db="EMBL/GenBank/DDBJ databases">
        <title>Draft genome Sequence of Chlorobium phaeovibrioides sp. strain PhvTcv-s14, from the Phylum Chlorobi.</title>
        <authorList>
            <person name="Babenko V."/>
            <person name="Boldyreva D."/>
            <person name="Kanygina A."/>
            <person name="Selezneva O."/>
            <person name="Akopiyan T."/>
            <person name="Lunina O."/>
        </authorList>
    </citation>
    <scope>NUCLEOTIDE SEQUENCE [LARGE SCALE GENOMIC DNA]</scope>
    <source>
        <strain evidence="1 2">GrTcv12</strain>
    </source>
</reference>